<feature type="signal peptide" evidence="1">
    <location>
        <begin position="1"/>
        <end position="19"/>
    </location>
</feature>
<proteinExistence type="predicted"/>
<dbReference type="RefSeq" id="WP_235066096.1">
    <property type="nucleotide sequence ID" value="NZ_JAKFGM010000001.1"/>
</dbReference>
<organism evidence="2 3">
    <name type="scientific">Sphingomonas cremea</name>
    <dbReference type="NCBI Taxonomy" id="2904799"/>
    <lineage>
        <taxon>Bacteria</taxon>
        <taxon>Pseudomonadati</taxon>
        <taxon>Pseudomonadota</taxon>
        <taxon>Alphaproteobacteria</taxon>
        <taxon>Sphingomonadales</taxon>
        <taxon>Sphingomonadaceae</taxon>
        <taxon>Sphingomonas</taxon>
    </lineage>
</organism>
<comment type="caution">
    <text evidence="2">The sequence shown here is derived from an EMBL/GenBank/DDBJ whole genome shotgun (WGS) entry which is preliminary data.</text>
</comment>
<evidence type="ECO:0000313" key="3">
    <source>
        <dbReference type="Proteomes" id="UP001139410"/>
    </source>
</evidence>
<keyword evidence="1" id="KW-0732">Signal</keyword>
<dbReference type="Proteomes" id="UP001139410">
    <property type="component" value="Unassembled WGS sequence"/>
</dbReference>
<sequence length="137" mass="14733">MRVVALALLVAFASSPVSAAEEPVGSFACLYGGTGHCGPDRFCIDSGVPQPDRFTLQVNFDSKPFPRIRLNGLDGHVERNGNGQWFVHWHLGGLGSPKLSTSFGDDGGLRATFISAYPDGGYESSNFKCRRTTKPVL</sequence>
<dbReference type="EMBL" id="JAKFGM010000001">
    <property type="protein sequence ID" value="MCF2513588.1"/>
    <property type="molecule type" value="Genomic_DNA"/>
</dbReference>
<reference evidence="2" key="1">
    <citation type="submission" date="2022-01" db="EMBL/GenBank/DDBJ databases">
        <authorList>
            <person name="Jo J.-H."/>
            <person name="Im W.-T."/>
        </authorList>
    </citation>
    <scope>NUCLEOTIDE SEQUENCE</scope>
    <source>
        <strain evidence="2">G124</strain>
    </source>
</reference>
<gene>
    <name evidence="2" type="ORF">LVY65_00705</name>
</gene>
<name>A0A9X1QKG3_9SPHN</name>
<feature type="chain" id="PRO_5040834819" evidence="1">
    <location>
        <begin position="20"/>
        <end position="137"/>
    </location>
</feature>
<evidence type="ECO:0000313" key="2">
    <source>
        <dbReference type="EMBL" id="MCF2513588.1"/>
    </source>
</evidence>
<evidence type="ECO:0000256" key="1">
    <source>
        <dbReference type="SAM" id="SignalP"/>
    </source>
</evidence>
<keyword evidence="3" id="KW-1185">Reference proteome</keyword>
<accession>A0A9X1QKG3</accession>
<dbReference type="AlphaFoldDB" id="A0A9X1QKG3"/>
<protein>
    <submittedName>
        <fullName evidence="2">Uncharacterized protein</fullName>
    </submittedName>
</protein>